<accession>A0A6B9M1R2</accession>
<gene>
    <name evidence="1" type="ORF">Kimel_049</name>
</gene>
<name>A0A6B9M1R2_9CAUD</name>
<organism evidence="1 2">
    <name type="scientific">Acinetobacter phage vB_AbaM_Kimel</name>
    <dbReference type="NCBI Taxonomy" id="2686303"/>
    <lineage>
        <taxon>Viruses</taxon>
        <taxon>Duplodnaviria</taxon>
        <taxon>Heunggongvirae</taxon>
        <taxon>Uroviricota</taxon>
        <taxon>Caudoviricetes</taxon>
        <taxon>Pantevenvirales</taxon>
        <taxon>Straboviridae</taxon>
        <taxon>Twarogvirinae</taxon>
        <taxon>Lazarusvirus</taxon>
        <taxon>Lazarusvirus kimel</taxon>
    </lineage>
</organism>
<sequence>MMTPFEVKEQANKEIQARARTFIDLAIEAIAELTKHAELDEYPVPHFVQSYRGFHLDVIPFENTYWVDNPNYVPNQTSEFYRRPENIEKQAGFSQIQKSDKVVNLQLVEVQDSWDDCRGDPETWNISLIPEELFWHGTKEQISKLFEDRFKEQIDRQIENEFRSKWSRLFYYFTPEELIKSAEAMKAVREGDPEQPWNSVAFERYLDMMRDKYAINT</sequence>
<dbReference type="EMBL" id="MN732883">
    <property type="protein sequence ID" value="QHB48204.1"/>
    <property type="molecule type" value="Genomic_DNA"/>
</dbReference>
<keyword evidence="2" id="KW-1185">Reference proteome</keyword>
<reference evidence="1 2" key="1">
    <citation type="submission" date="2019-11" db="EMBL/GenBank/DDBJ databases">
        <authorList>
            <person name="Shneider M.M."/>
            <person name="Evseev P.V."/>
            <person name="Timoshina O.Y."/>
            <person name="Mikhailova Y.V."/>
            <person name="Shelenkov A.A."/>
            <person name="Yanushevich Y."/>
            <person name="Shagin D.A."/>
            <person name="Popova A.V."/>
            <person name="Miroshnikov K.A."/>
        </authorList>
    </citation>
    <scope>NUCLEOTIDE SEQUENCE [LARGE SCALE GENOMIC DNA]</scope>
</reference>
<dbReference type="Proteomes" id="UP000464323">
    <property type="component" value="Segment"/>
</dbReference>
<evidence type="ECO:0000313" key="2">
    <source>
        <dbReference type="Proteomes" id="UP000464323"/>
    </source>
</evidence>
<evidence type="ECO:0000313" key="1">
    <source>
        <dbReference type="EMBL" id="QHB48204.1"/>
    </source>
</evidence>
<proteinExistence type="predicted"/>
<protein>
    <submittedName>
        <fullName evidence="1">Uncharacterized protein</fullName>
    </submittedName>
</protein>